<keyword evidence="4" id="KW-1185">Reference proteome</keyword>
<dbReference type="RefSeq" id="WP_223405985.1">
    <property type="nucleotide sequence ID" value="NZ_JAGSHT010000011.1"/>
</dbReference>
<evidence type="ECO:0000259" key="1">
    <source>
        <dbReference type="Pfam" id="PF06742"/>
    </source>
</evidence>
<proteinExistence type="predicted"/>
<dbReference type="Proteomes" id="UP000826651">
    <property type="component" value="Unassembled WGS sequence"/>
</dbReference>
<dbReference type="SUPFAM" id="SSF160935">
    <property type="entry name" value="VPA0735-like"/>
    <property type="match status" value="1"/>
</dbReference>
<dbReference type="Gene3D" id="2.60.40.1610">
    <property type="entry name" value="Domain of unknown function DUF1254"/>
    <property type="match status" value="1"/>
</dbReference>
<dbReference type="PANTHER" id="PTHR36509:SF2">
    <property type="entry name" value="BLL3101 PROTEIN"/>
    <property type="match status" value="1"/>
</dbReference>
<dbReference type="EMBL" id="JAGSHT010000011">
    <property type="protein sequence ID" value="MBZ2196788.1"/>
    <property type="molecule type" value="Genomic_DNA"/>
</dbReference>
<dbReference type="Pfam" id="PF06863">
    <property type="entry name" value="DUF1254"/>
    <property type="match status" value="1"/>
</dbReference>
<dbReference type="InterPro" id="IPR037049">
    <property type="entry name" value="DUF1214_C_sf"/>
</dbReference>
<dbReference type="InterPro" id="IPR010679">
    <property type="entry name" value="DUF1254"/>
</dbReference>
<name>A0ABS7S8V7_9MICO</name>
<reference evidence="3 4" key="1">
    <citation type="submission" date="2021-04" db="EMBL/GenBank/DDBJ databases">
        <title>Ruania sp. nov., isolated from sandy soil of mangrove forest.</title>
        <authorList>
            <person name="Ge X."/>
            <person name="Huang R."/>
            <person name="Liu W."/>
        </authorList>
    </citation>
    <scope>NUCLEOTIDE SEQUENCE [LARGE SCALE GENOMIC DNA]</scope>
    <source>
        <strain evidence="3 4">N2-46</strain>
    </source>
</reference>
<gene>
    <name evidence="3" type="ORF">KCQ71_11530</name>
</gene>
<dbReference type="InterPro" id="IPR010621">
    <property type="entry name" value="DUF1214"/>
</dbReference>
<dbReference type="Pfam" id="PF06742">
    <property type="entry name" value="DUF1214"/>
    <property type="match status" value="1"/>
</dbReference>
<dbReference type="InterPro" id="IPR037050">
    <property type="entry name" value="DUF1254_sf"/>
</dbReference>
<evidence type="ECO:0000313" key="4">
    <source>
        <dbReference type="Proteomes" id="UP000826651"/>
    </source>
</evidence>
<organism evidence="3 4">
    <name type="scientific">Occultella gossypii</name>
    <dbReference type="NCBI Taxonomy" id="2800820"/>
    <lineage>
        <taxon>Bacteria</taxon>
        <taxon>Bacillati</taxon>
        <taxon>Actinomycetota</taxon>
        <taxon>Actinomycetes</taxon>
        <taxon>Micrococcales</taxon>
        <taxon>Ruaniaceae</taxon>
        <taxon>Occultella</taxon>
    </lineage>
</organism>
<sequence>MDVHRAGEIAFEAYQYAYSLVTMDVTRRQATNVPNATAKPMKAPVNQFAHFRRYPEATAREVVRFNFDTLYSFAWLDVTEEPVVLSVPDSGGRYYLTPMLDMWSDVFAVPGTRTTGGVARDFAVVGPGWSQSLPDGIEVLRAPTPVTWVMGRTQCNGPGDYANVHAIQDDYRIVPLSQWGSDFVPPGDVDVDPAVDDVTAPLDQVNAMNGVELLAYFAELVKVHPPHPHDYPILERLKTIGLVVGESFDVDALTSEQRGVINDSAVAALQDMVGSVTDGSLGTWVGPWVTIEGGTYGTDYRRRAMVAMAGLGCNLPEDALYPGTATDADGGQLTGDRRYVLRFEAGQLPPADAFWSLTMYDEAGFQVPNPINRFAIGDRDALQFDVDGSLELYLQQESPGPGRESNWLPSPAGPFQPMLRIYSPKPEALRRGIALPPIQLTS</sequence>
<dbReference type="PANTHER" id="PTHR36509">
    <property type="entry name" value="BLL3101 PROTEIN"/>
    <property type="match status" value="1"/>
</dbReference>
<feature type="domain" description="DUF1214" evidence="1">
    <location>
        <begin position="319"/>
        <end position="425"/>
    </location>
</feature>
<comment type="caution">
    <text evidence="3">The sequence shown here is derived from an EMBL/GenBank/DDBJ whole genome shotgun (WGS) entry which is preliminary data.</text>
</comment>
<evidence type="ECO:0000313" key="3">
    <source>
        <dbReference type="EMBL" id="MBZ2196788.1"/>
    </source>
</evidence>
<accession>A0ABS7S8V7</accession>
<feature type="domain" description="DUF1254" evidence="2">
    <location>
        <begin position="45"/>
        <end position="175"/>
    </location>
</feature>
<evidence type="ECO:0000259" key="2">
    <source>
        <dbReference type="Pfam" id="PF06863"/>
    </source>
</evidence>
<protein>
    <submittedName>
        <fullName evidence="3">DUF1254 domain-containing protein</fullName>
    </submittedName>
</protein>
<dbReference type="Gene3D" id="2.60.120.600">
    <property type="entry name" value="Domain of unknown function DUF1214, C-terminal domain"/>
    <property type="match status" value="1"/>
</dbReference>